<dbReference type="AlphaFoldDB" id="A0A502D2T1"/>
<gene>
    <name evidence="2" type="ORF">EAH86_03290</name>
</gene>
<evidence type="ECO:0000256" key="1">
    <source>
        <dbReference type="SAM" id="Phobius"/>
    </source>
</evidence>
<keyword evidence="1" id="KW-1133">Transmembrane helix</keyword>
<keyword evidence="1" id="KW-0472">Membrane</keyword>
<reference evidence="2 3" key="1">
    <citation type="journal article" date="2019" name="Environ. Microbiol.">
        <title>Species interactions and distinct microbial communities in high Arctic permafrost affected cryosols are associated with the CH4 and CO2 gas fluxes.</title>
        <authorList>
            <person name="Altshuler I."/>
            <person name="Hamel J."/>
            <person name="Turney S."/>
            <person name="Magnuson E."/>
            <person name="Levesque R."/>
            <person name="Greer C."/>
            <person name="Whyte L.G."/>
        </authorList>
    </citation>
    <scope>NUCLEOTIDE SEQUENCE [LARGE SCALE GENOMIC DNA]</scope>
    <source>
        <strain evidence="2 3">S9.3A</strain>
    </source>
</reference>
<evidence type="ECO:0000313" key="3">
    <source>
        <dbReference type="Proteomes" id="UP000317722"/>
    </source>
</evidence>
<feature type="transmembrane region" description="Helical" evidence="1">
    <location>
        <begin position="34"/>
        <end position="58"/>
    </location>
</feature>
<dbReference type="RefSeq" id="WP_140737149.1">
    <property type="nucleotide sequence ID" value="NZ_RCZM01000001.1"/>
</dbReference>
<organism evidence="2 3">
    <name type="scientific">Pedococcus bigeumensis</name>
    <dbReference type="NCBI Taxonomy" id="433644"/>
    <lineage>
        <taxon>Bacteria</taxon>
        <taxon>Bacillati</taxon>
        <taxon>Actinomycetota</taxon>
        <taxon>Actinomycetes</taxon>
        <taxon>Micrococcales</taxon>
        <taxon>Intrasporangiaceae</taxon>
        <taxon>Pedococcus</taxon>
    </lineage>
</organism>
<dbReference type="Proteomes" id="UP000317722">
    <property type="component" value="Unassembled WGS sequence"/>
</dbReference>
<comment type="caution">
    <text evidence="2">The sequence shown here is derived from an EMBL/GenBank/DDBJ whole genome shotgun (WGS) entry which is preliminary data.</text>
</comment>
<keyword evidence="1" id="KW-0812">Transmembrane</keyword>
<keyword evidence="3" id="KW-1185">Reference proteome</keyword>
<protein>
    <submittedName>
        <fullName evidence="2">Uncharacterized protein</fullName>
    </submittedName>
</protein>
<name>A0A502D2T1_9MICO</name>
<evidence type="ECO:0000313" key="2">
    <source>
        <dbReference type="EMBL" id="TPG19498.1"/>
    </source>
</evidence>
<accession>A0A502D2T1</accession>
<sequence>MREKVTALILLVVLGFYSATIGWRGVELIRDGRLVPVLFGVAVILIPVVALLAMVSLVRLARDGSRMMAQARESGALGPWADELEQAETCRVAKDRKGEQAHYRAAVRAWRTSRP</sequence>
<proteinExistence type="predicted"/>
<dbReference type="OrthoDB" id="4871970at2"/>
<dbReference type="EMBL" id="RCZM01000001">
    <property type="protein sequence ID" value="TPG19498.1"/>
    <property type="molecule type" value="Genomic_DNA"/>
</dbReference>